<sequence length="117" mass="12967">MSVYYMLAVGAGGFLGAITRYYISQKLNKAESDRLPIGTLTVNLLGSFLLGFILSVGLKDIYTLLIGTGFLGAFTTFSTLHKELFILQKYPRKWLIYFVVTYSGGLVFAFIGYLLGK</sequence>
<comment type="caution">
    <text evidence="11">The sequence shown here is derived from an EMBL/GenBank/DDBJ whole genome shotgun (WGS) entry which is preliminary data.</text>
</comment>
<keyword evidence="5 10" id="KW-0472">Membrane</keyword>
<evidence type="ECO:0000256" key="4">
    <source>
        <dbReference type="ARBA" id="ARBA00022989"/>
    </source>
</evidence>
<keyword evidence="10" id="KW-0813">Transport</keyword>
<keyword evidence="12" id="KW-1185">Reference proteome</keyword>
<keyword evidence="10" id="KW-0479">Metal-binding</keyword>
<evidence type="ECO:0000313" key="12">
    <source>
        <dbReference type="Proteomes" id="UP000317316"/>
    </source>
</evidence>
<dbReference type="PANTHER" id="PTHR28259">
    <property type="entry name" value="FLUORIDE EXPORT PROTEIN 1-RELATED"/>
    <property type="match status" value="1"/>
</dbReference>
<evidence type="ECO:0000256" key="2">
    <source>
        <dbReference type="ARBA" id="ARBA00022475"/>
    </source>
</evidence>
<dbReference type="HAMAP" id="MF_00454">
    <property type="entry name" value="FluC"/>
    <property type="match status" value="1"/>
</dbReference>
<keyword evidence="6 10" id="KW-0407">Ion channel</keyword>
<keyword evidence="10" id="KW-0406">Ion transport</keyword>
<keyword evidence="10" id="KW-0915">Sodium</keyword>
<keyword evidence="2 10" id="KW-1003">Cell membrane</keyword>
<dbReference type="GO" id="GO:0005886">
    <property type="term" value="C:plasma membrane"/>
    <property type="evidence" value="ECO:0007669"/>
    <property type="project" value="UniProtKB-SubCell"/>
</dbReference>
<organism evidence="11 12">
    <name type="scientific">Psychrobacillus lasiicapitis</name>
    <dbReference type="NCBI Taxonomy" id="1636719"/>
    <lineage>
        <taxon>Bacteria</taxon>
        <taxon>Bacillati</taxon>
        <taxon>Bacillota</taxon>
        <taxon>Bacilli</taxon>
        <taxon>Bacillales</taxon>
        <taxon>Bacillaceae</taxon>
        <taxon>Psychrobacillus</taxon>
    </lineage>
</organism>
<dbReference type="GO" id="GO:0062054">
    <property type="term" value="F:fluoride channel activity"/>
    <property type="evidence" value="ECO:0007669"/>
    <property type="project" value="UniProtKB-UniRule"/>
</dbReference>
<dbReference type="InterPro" id="IPR003691">
    <property type="entry name" value="FluC"/>
</dbReference>
<evidence type="ECO:0000256" key="10">
    <source>
        <dbReference type="HAMAP-Rule" id="MF_00454"/>
    </source>
</evidence>
<comment type="activity regulation">
    <text evidence="10">Na(+) is not transported, but it plays an essential structural role and its presence is essential for fluoride channel function.</text>
</comment>
<feature type="binding site" evidence="10">
    <location>
        <position position="75"/>
    </location>
    <ligand>
        <name>Na(+)</name>
        <dbReference type="ChEBI" id="CHEBI:29101"/>
        <note>structural</note>
    </ligand>
</feature>
<dbReference type="GO" id="GO:0046872">
    <property type="term" value="F:metal ion binding"/>
    <property type="evidence" value="ECO:0007669"/>
    <property type="project" value="UniProtKB-KW"/>
</dbReference>
<dbReference type="PANTHER" id="PTHR28259:SF1">
    <property type="entry name" value="FLUORIDE EXPORT PROTEIN 1-RELATED"/>
    <property type="match status" value="1"/>
</dbReference>
<dbReference type="GO" id="GO:0140114">
    <property type="term" value="P:cellular detoxification of fluoride"/>
    <property type="evidence" value="ECO:0007669"/>
    <property type="project" value="UniProtKB-UniRule"/>
</dbReference>
<feature type="transmembrane region" description="Helical" evidence="10">
    <location>
        <begin position="61"/>
        <end position="82"/>
    </location>
</feature>
<evidence type="ECO:0000256" key="7">
    <source>
        <dbReference type="ARBA" id="ARBA00035120"/>
    </source>
</evidence>
<comment type="subcellular location">
    <subcellularLocation>
        <location evidence="1 10">Cell membrane</location>
        <topology evidence="1 10">Multi-pass membrane protein</topology>
    </subcellularLocation>
</comment>
<feature type="transmembrane region" description="Helical" evidence="10">
    <location>
        <begin position="6"/>
        <end position="23"/>
    </location>
</feature>
<accession>A0A544T935</accession>
<keyword evidence="4 10" id="KW-1133">Transmembrane helix</keyword>
<dbReference type="AlphaFoldDB" id="A0A544T935"/>
<feature type="transmembrane region" description="Helical" evidence="10">
    <location>
        <begin position="35"/>
        <end position="55"/>
    </location>
</feature>
<comment type="similarity">
    <text evidence="7 10">Belongs to the fluoride channel Fluc/FEX (TC 1.A.43) family.</text>
</comment>
<dbReference type="EMBL" id="VDGH01000005">
    <property type="protein sequence ID" value="TQR13961.1"/>
    <property type="molecule type" value="Genomic_DNA"/>
</dbReference>
<evidence type="ECO:0000256" key="6">
    <source>
        <dbReference type="ARBA" id="ARBA00023303"/>
    </source>
</evidence>
<dbReference type="RefSeq" id="WP_142538792.1">
    <property type="nucleotide sequence ID" value="NZ_BMIE01000005.1"/>
</dbReference>
<feature type="transmembrane region" description="Helical" evidence="10">
    <location>
        <begin position="94"/>
        <end position="115"/>
    </location>
</feature>
<reference evidence="11 12" key="1">
    <citation type="submission" date="2019-05" db="EMBL/GenBank/DDBJ databases">
        <title>Psychrobacillus vulpis sp. nov., a new species isolated from feces of a red fox that inhabits in The Tablas de Daimiel Natural Park, Albacete, Spain.</title>
        <authorList>
            <person name="Rodriguez M."/>
            <person name="Reina J.C."/>
            <person name="Bejar V."/>
            <person name="Llamas I."/>
        </authorList>
    </citation>
    <scope>NUCLEOTIDE SEQUENCE [LARGE SCALE GENOMIC DNA]</scope>
    <source>
        <strain evidence="11 12">NEAU-3TGS17</strain>
    </source>
</reference>
<evidence type="ECO:0000256" key="1">
    <source>
        <dbReference type="ARBA" id="ARBA00004651"/>
    </source>
</evidence>
<evidence type="ECO:0000256" key="5">
    <source>
        <dbReference type="ARBA" id="ARBA00023136"/>
    </source>
</evidence>
<dbReference type="Proteomes" id="UP000317316">
    <property type="component" value="Unassembled WGS sequence"/>
</dbReference>
<protein>
    <recommendedName>
        <fullName evidence="10">Fluoride-specific ion channel FluC</fullName>
    </recommendedName>
</protein>
<dbReference type="NCBIfam" id="TIGR00494">
    <property type="entry name" value="crcB"/>
    <property type="match status" value="1"/>
</dbReference>
<feature type="binding site" evidence="10">
    <location>
        <position position="72"/>
    </location>
    <ligand>
        <name>Na(+)</name>
        <dbReference type="ChEBI" id="CHEBI:29101"/>
        <note>structural</note>
    </ligand>
</feature>
<keyword evidence="3 10" id="KW-0812">Transmembrane</keyword>
<evidence type="ECO:0000256" key="8">
    <source>
        <dbReference type="ARBA" id="ARBA00035585"/>
    </source>
</evidence>
<evidence type="ECO:0000256" key="9">
    <source>
        <dbReference type="ARBA" id="ARBA00049940"/>
    </source>
</evidence>
<name>A0A544T935_9BACI</name>
<evidence type="ECO:0000313" key="11">
    <source>
        <dbReference type="EMBL" id="TQR13961.1"/>
    </source>
</evidence>
<comment type="function">
    <text evidence="9 10">Fluoride-specific ion channel. Important for reducing fluoride concentration in the cell, thus reducing its toxicity.</text>
</comment>
<proteinExistence type="inferred from homology"/>
<dbReference type="OrthoDB" id="9815830at2"/>
<comment type="catalytic activity">
    <reaction evidence="8">
        <text>fluoride(in) = fluoride(out)</text>
        <dbReference type="Rhea" id="RHEA:76159"/>
        <dbReference type="ChEBI" id="CHEBI:17051"/>
    </reaction>
    <physiologicalReaction direction="left-to-right" evidence="8">
        <dbReference type="Rhea" id="RHEA:76160"/>
    </physiologicalReaction>
</comment>
<dbReference type="Pfam" id="PF02537">
    <property type="entry name" value="CRCB"/>
    <property type="match status" value="1"/>
</dbReference>
<gene>
    <name evidence="10 11" type="primary">crcB</name>
    <name evidence="10" type="synonym">fluC</name>
    <name evidence="11" type="ORF">FG382_10165</name>
</gene>
<evidence type="ECO:0000256" key="3">
    <source>
        <dbReference type="ARBA" id="ARBA00022692"/>
    </source>
</evidence>